<dbReference type="NCBIfam" id="NF003707">
    <property type="entry name" value="PRK05325.1-2"/>
    <property type="match status" value="1"/>
</dbReference>
<sequence length="433" mass="49788">MSQFIDRRLNGKNKSAVNRQRFIRRFKQQIKRAVADAVSGRSITDLESGEKVSIPAKDLSEPHFHHGEGGKREMVHPGNDQFIAGDRVKRPQSGAGGRGNNASDSGEGEDDFGFEISRDEFLELFFEDLELPNLTKQKVGKTEVFDSVRAGFSVTGTPPSISIVRSFRNALARRIALAGPYKEEIHQLEEKLQEQEESQRTNKNNNSSEEENNDSNNNVIKIKQDIKFLKKRIKNIPFIDSFDLRYHSRVKQPKPTTQAVMFCLMDVSGSMDQAKKDIAKRFFILLYLFLNRTYEHIDVVFIRHHTSAKEVDEEEFFYSRETGGTVVSSALELMKDVIAERYPTSEWNIYGAQASDGDNWNSDSPRCRDLLFNHIMPHVQYFAYTEIMSRHHQSLWDAYLEVSEACPHFSMQNIDSVKDIYPVFRKLFKRQAA</sequence>
<evidence type="ECO:0000256" key="1">
    <source>
        <dbReference type="HAMAP-Rule" id="MF_01232"/>
    </source>
</evidence>
<feature type="region of interest" description="Disordered" evidence="2">
    <location>
        <begin position="190"/>
        <end position="216"/>
    </location>
</feature>
<evidence type="ECO:0000313" key="3">
    <source>
        <dbReference type="EMBL" id="ODN42363.1"/>
    </source>
</evidence>
<dbReference type="RefSeq" id="WP_069312160.1">
    <property type="nucleotide sequence ID" value="NZ_MDTU01000001.1"/>
</dbReference>
<name>A0ABX3A1N9_9GAMM</name>
<comment type="caution">
    <text evidence="3">The sequence shown here is derived from an EMBL/GenBank/DDBJ whole genome shotgun (WGS) entry which is preliminary data.</text>
</comment>
<protein>
    <recommendedName>
        <fullName evidence="1">UPF0229 protein BGC07_04730</fullName>
    </recommendedName>
</protein>
<gene>
    <name evidence="3" type="ORF">BGC07_04730</name>
</gene>
<evidence type="ECO:0000313" key="4">
    <source>
        <dbReference type="Proteomes" id="UP000094329"/>
    </source>
</evidence>
<dbReference type="Proteomes" id="UP000094329">
    <property type="component" value="Unassembled WGS sequence"/>
</dbReference>
<dbReference type="NCBIfam" id="NF003708">
    <property type="entry name" value="PRK05325.1-3"/>
    <property type="match status" value="1"/>
</dbReference>
<dbReference type="InterPro" id="IPR006698">
    <property type="entry name" value="UPF0229"/>
</dbReference>
<keyword evidence="4" id="KW-1185">Reference proteome</keyword>
<dbReference type="Pfam" id="PF04285">
    <property type="entry name" value="DUF444"/>
    <property type="match status" value="1"/>
</dbReference>
<accession>A0ABX3A1N9</accession>
<reference evidence="3 4" key="1">
    <citation type="submission" date="2016-08" db="EMBL/GenBank/DDBJ databases">
        <title>Draft genome sequence of Candidatus Piscirickettsia litoralis, from seawater.</title>
        <authorList>
            <person name="Wan X."/>
            <person name="Lee A.J."/>
            <person name="Hou S."/>
            <person name="Donachie S.P."/>
        </authorList>
    </citation>
    <scope>NUCLEOTIDE SEQUENCE [LARGE SCALE GENOMIC DNA]</scope>
    <source>
        <strain evidence="3 4">Y2</strain>
    </source>
</reference>
<comment type="similarity">
    <text evidence="1">Belongs to the UPF0229 family.</text>
</comment>
<feature type="region of interest" description="Disordered" evidence="2">
    <location>
        <begin position="83"/>
        <end position="112"/>
    </location>
</feature>
<organism evidence="3 4">
    <name type="scientific">Piscirickettsia litoralis</name>
    <dbReference type="NCBI Taxonomy" id="1891921"/>
    <lineage>
        <taxon>Bacteria</taxon>
        <taxon>Pseudomonadati</taxon>
        <taxon>Pseudomonadota</taxon>
        <taxon>Gammaproteobacteria</taxon>
        <taxon>Thiotrichales</taxon>
        <taxon>Piscirickettsiaceae</taxon>
        <taxon>Piscirickettsia</taxon>
    </lineage>
</organism>
<proteinExistence type="inferred from homology"/>
<dbReference type="PANTHER" id="PTHR30510">
    <property type="entry name" value="UPF0229 PROTEIN YEAH"/>
    <property type="match status" value="1"/>
</dbReference>
<dbReference type="EMBL" id="MDTU01000001">
    <property type="protein sequence ID" value="ODN42363.1"/>
    <property type="molecule type" value="Genomic_DNA"/>
</dbReference>
<dbReference type="PANTHER" id="PTHR30510:SF2">
    <property type="entry name" value="UPF0229 PROTEIN YEAH"/>
    <property type="match status" value="1"/>
</dbReference>
<feature type="compositionally biased region" description="Basic and acidic residues" evidence="2">
    <location>
        <begin position="190"/>
        <end position="200"/>
    </location>
</feature>
<dbReference type="HAMAP" id="MF_01232">
    <property type="entry name" value="UPF0229"/>
    <property type="match status" value="1"/>
</dbReference>
<evidence type="ECO:0000256" key="2">
    <source>
        <dbReference type="SAM" id="MobiDB-lite"/>
    </source>
</evidence>